<sequence length="311" mass="32676">MQQLLWMISDNARACLIAGLVAGLALPGLAASMQPWLPQMVAGLLVITALRIGWRAARGAVSDLRWGVGSVAVLQLLLPVALFGLCWLGGVAQTPMAMAMVLATAAPAISGSPNLALLLGQDAGRMMQILVLGTAAFPITVMPILWLMPQLGTLTAIFGAALMLLAVITASTLVGFTLRGVFFPKPSASQIKALDGLSVLAFSAIVIGLMAALNPALRSDPGSVLLWGLLAFAISYGAQGLTVLVLRRSRLTHVAGPLAIGAGNRNIALFLVALPPDVLAPLMVFVGCWQLPMYLTPILLRRLYIPRVKYD</sequence>
<feature type="transmembrane region" description="Helical" evidence="1">
    <location>
        <begin position="66"/>
        <end position="90"/>
    </location>
</feature>
<feature type="transmembrane region" description="Helical" evidence="1">
    <location>
        <begin position="96"/>
        <end position="117"/>
    </location>
</feature>
<dbReference type="Gene3D" id="1.20.1530.20">
    <property type="match status" value="1"/>
</dbReference>
<gene>
    <name evidence="2" type="ORF">ROLI_038490</name>
</gene>
<keyword evidence="1" id="KW-0472">Membrane</keyword>
<dbReference type="RefSeq" id="WP_316247487.1">
    <property type="nucleotide sequence ID" value="NZ_CP143423.1"/>
</dbReference>
<feature type="transmembrane region" description="Helical" evidence="1">
    <location>
        <begin position="279"/>
        <end position="300"/>
    </location>
</feature>
<feature type="transmembrane region" description="Helical" evidence="1">
    <location>
        <begin position="225"/>
        <end position="246"/>
    </location>
</feature>
<reference evidence="3" key="1">
    <citation type="submission" date="2024-01" db="EMBL/GenBank/DDBJ databases">
        <title>Roseobacter fucihabitans sp. nov., isolated from the brown alga Fucus spiralis.</title>
        <authorList>
            <person name="Hahnke S."/>
            <person name="Berger M."/>
            <person name="Schlingloff A."/>
            <person name="Athale I."/>
            <person name="Neumann-Schaal M."/>
            <person name="Adenaya A."/>
            <person name="Poehlein A."/>
            <person name="Daniel R."/>
            <person name="Pertersen J."/>
            <person name="Brinkhoff T."/>
        </authorList>
    </citation>
    <scope>NUCLEOTIDE SEQUENCE [LARGE SCALE GENOMIC DNA]</scope>
    <source>
        <strain evidence="3">B14</strain>
    </source>
</reference>
<keyword evidence="1" id="KW-1133">Transmembrane helix</keyword>
<feature type="transmembrane region" description="Helical" evidence="1">
    <location>
        <begin position="12"/>
        <end position="30"/>
    </location>
</feature>
<organism evidence="2 3">
    <name type="scientific">Roseobacter fucihabitans</name>
    <dbReference type="NCBI Taxonomy" id="1537242"/>
    <lineage>
        <taxon>Bacteria</taxon>
        <taxon>Pseudomonadati</taxon>
        <taxon>Pseudomonadota</taxon>
        <taxon>Alphaproteobacteria</taxon>
        <taxon>Rhodobacterales</taxon>
        <taxon>Roseobacteraceae</taxon>
        <taxon>Roseobacter</taxon>
    </lineage>
</organism>
<name>A0ABZ2BXK7_9RHOB</name>
<feature type="transmembrane region" description="Helical" evidence="1">
    <location>
        <begin position="154"/>
        <end position="182"/>
    </location>
</feature>
<feature type="transmembrane region" description="Helical" evidence="1">
    <location>
        <begin position="36"/>
        <end position="54"/>
    </location>
</feature>
<evidence type="ECO:0000313" key="2">
    <source>
        <dbReference type="EMBL" id="WVX50749.1"/>
    </source>
</evidence>
<dbReference type="Proteomes" id="UP001318682">
    <property type="component" value="Chromosome"/>
</dbReference>
<protein>
    <submittedName>
        <fullName evidence="2">Uncharacterized protein</fullName>
    </submittedName>
</protein>
<dbReference type="InterPro" id="IPR038770">
    <property type="entry name" value="Na+/solute_symporter_sf"/>
</dbReference>
<dbReference type="EMBL" id="CP143423">
    <property type="protein sequence ID" value="WVX50749.1"/>
    <property type="molecule type" value="Genomic_DNA"/>
</dbReference>
<proteinExistence type="predicted"/>
<feature type="transmembrane region" description="Helical" evidence="1">
    <location>
        <begin position="253"/>
        <end position="273"/>
    </location>
</feature>
<feature type="transmembrane region" description="Helical" evidence="1">
    <location>
        <begin position="129"/>
        <end position="148"/>
    </location>
</feature>
<evidence type="ECO:0000313" key="3">
    <source>
        <dbReference type="Proteomes" id="UP001318682"/>
    </source>
</evidence>
<feature type="transmembrane region" description="Helical" evidence="1">
    <location>
        <begin position="194"/>
        <end position="213"/>
    </location>
</feature>
<accession>A0ABZ2BXK7</accession>
<keyword evidence="3" id="KW-1185">Reference proteome</keyword>
<keyword evidence="1" id="KW-0812">Transmembrane</keyword>
<evidence type="ECO:0000256" key="1">
    <source>
        <dbReference type="SAM" id="Phobius"/>
    </source>
</evidence>